<organism evidence="1 2">
    <name type="scientific">Seminavis robusta</name>
    <dbReference type="NCBI Taxonomy" id="568900"/>
    <lineage>
        <taxon>Eukaryota</taxon>
        <taxon>Sar</taxon>
        <taxon>Stramenopiles</taxon>
        <taxon>Ochrophyta</taxon>
        <taxon>Bacillariophyta</taxon>
        <taxon>Bacillariophyceae</taxon>
        <taxon>Bacillariophycidae</taxon>
        <taxon>Naviculales</taxon>
        <taxon>Naviculaceae</taxon>
        <taxon>Seminavis</taxon>
    </lineage>
</organism>
<evidence type="ECO:0000313" key="2">
    <source>
        <dbReference type="Proteomes" id="UP001153069"/>
    </source>
</evidence>
<keyword evidence="2" id="KW-1185">Reference proteome</keyword>
<sequence length="299" mass="33523">MISSIARAFRARPAVKTIATRALFEHHAPPRILAPRFFSTTNPQSFQPTVPAEITRDVAESIQDTTLFYLRHGISNQRLLSLSNDTESPLVHKWQRMMEIYLSTQVFVISGLGYPGDERGLETYTRHLAEFMQHKCDDEERDSYKKVGQETWQELLATAFDLDTDNIQTLSIVDARNIMHKVSSKMQEPDVLMKIQKECAKLPHNPDIELELTQKHMVLQTIIVNDVYMGGSPSLVESCGFGSGEKGYAYLQCVMAEFESDPLIAQYAGAAMARIWEAAGLDMNSIQNAGNIRVPGGTP</sequence>
<dbReference type="Proteomes" id="UP001153069">
    <property type="component" value="Unassembled WGS sequence"/>
</dbReference>
<name>A0A9N8HIG4_9STRA</name>
<dbReference type="OrthoDB" id="192661at2759"/>
<dbReference type="AlphaFoldDB" id="A0A9N8HIG4"/>
<proteinExistence type="predicted"/>
<gene>
    <name evidence="1" type="ORF">SEMRO_696_G188840.1</name>
</gene>
<evidence type="ECO:0000313" key="1">
    <source>
        <dbReference type="EMBL" id="CAB9515141.1"/>
    </source>
</evidence>
<protein>
    <submittedName>
        <fullName evidence="1">Uncharacterized protein</fullName>
    </submittedName>
</protein>
<comment type="caution">
    <text evidence="1">The sequence shown here is derived from an EMBL/GenBank/DDBJ whole genome shotgun (WGS) entry which is preliminary data.</text>
</comment>
<reference evidence="1" key="1">
    <citation type="submission" date="2020-06" db="EMBL/GenBank/DDBJ databases">
        <authorList>
            <consortium name="Plant Systems Biology data submission"/>
        </authorList>
    </citation>
    <scope>NUCLEOTIDE SEQUENCE</scope>
    <source>
        <strain evidence="1">D6</strain>
    </source>
</reference>
<dbReference type="EMBL" id="CAICTM010000695">
    <property type="protein sequence ID" value="CAB9515141.1"/>
    <property type="molecule type" value="Genomic_DNA"/>
</dbReference>
<accession>A0A9N8HIG4</accession>